<dbReference type="Proteomes" id="UP000823790">
    <property type="component" value="Unassembled WGS sequence"/>
</dbReference>
<organism evidence="2 3">
    <name type="scientific">Frateuria flava</name>
    <dbReference type="NCBI Taxonomy" id="2821489"/>
    <lineage>
        <taxon>Bacteria</taxon>
        <taxon>Pseudomonadati</taxon>
        <taxon>Pseudomonadota</taxon>
        <taxon>Gammaproteobacteria</taxon>
        <taxon>Lysobacterales</taxon>
        <taxon>Rhodanobacteraceae</taxon>
        <taxon>Frateuria</taxon>
    </lineage>
</organism>
<evidence type="ECO:0000256" key="1">
    <source>
        <dbReference type="SAM" id="SignalP"/>
    </source>
</evidence>
<dbReference type="Gene3D" id="3.30.2420.10">
    <property type="entry name" value="TonB"/>
    <property type="match status" value="1"/>
</dbReference>
<sequence length="173" mass="18570">MMTRALTLFVAATLLAGCVHTAQKQDAQPGIGSASYRTAEGTGLAHYKLAIGQIAMGATLEVHEPPVYPASVLARCPPQIELPARVIVGTQGNVDEVRMNAPDTQQPFAESVRAAVQHWRYTPLTITRWAADADGTSHPVDSEARPFSLDYVFTFHCEHGRTSVSSGPDATAR</sequence>
<keyword evidence="3" id="KW-1185">Reference proteome</keyword>
<evidence type="ECO:0000313" key="3">
    <source>
        <dbReference type="Proteomes" id="UP000823790"/>
    </source>
</evidence>
<dbReference type="PROSITE" id="PS51257">
    <property type="entry name" value="PROKAR_LIPOPROTEIN"/>
    <property type="match status" value="1"/>
</dbReference>
<reference evidence="2 3" key="1">
    <citation type="submission" date="2021-04" db="EMBL/GenBank/DDBJ databases">
        <authorList>
            <person name="Huq M.A."/>
        </authorList>
    </citation>
    <scope>NUCLEOTIDE SEQUENCE [LARGE SCALE GENOMIC DNA]</scope>
    <source>
        <strain evidence="2 3">MAH-13</strain>
    </source>
</reference>
<dbReference type="SUPFAM" id="SSF74653">
    <property type="entry name" value="TolA/TonB C-terminal domain"/>
    <property type="match status" value="1"/>
</dbReference>
<evidence type="ECO:0008006" key="4">
    <source>
        <dbReference type="Google" id="ProtNLM"/>
    </source>
</evidence>
<evidence type="ECO:0000313" key="2">
    <source>
        <dbReference type="EMBL" id="MBP1473042.1"/>
    </source>
</evidence>
<accession>A0ABS4DJ05</accession>
<gene>
    <name evidence="2" type="ORF">J7I44_01945</name>
</gene>
<feature type="chain" id="PRO_5045601453" description="Lipoprotein" evidence="1">
    <location>
        <begin position="22"/>
        <end position="173"/>
    </location>
</feature>
<name>A0ABS4DJ05_9GAMM</name>
<comment type="caution">
    <text evidence="2">The sequence shown here is derived from an EMBL/GenBank/DDBJ whole genome shotgun (WGS) entry which is preliminary data.</text>
</comment>
<dbReference type="RefSeq" id="WP_209614946.1">
    <property type="nucleotide sequence ID" value="NZ_JAGJRS010000004.1"/>
</dbReference>
<protein>
    <recommendedName>
        <fullName evidence="4">Lipoprotein</fullName>
    </recommendedName>
</protein>
<keyword evidence="1" id="KW-0732">Signal</keyword>
<feature type="signal peptide" evidence="1">
    <location>
        <begin position="1"/>
        <end position="21"/>
    </location>
</feature>
<dbReference type="EMBL" id="JAGJRS010000004">
    <property type="protein sequence ID" value="MBP1473042.1"/>
    <property type="molecule type" value="Genomic_DNA"/>
</dbReference>
<proteinExistence type="predicted"/>